<feature type="transmembrane region" description="Helical" evidence="1">
    <location>
        <begin position="57"/>
        <end position="80"/>
    </location>
</feature>
<evidence type="ECO:0000313" key="2">
    <source>
        <dbReference type="EMBL" id="VVC46338.1"/>
    </source>
</evidence>
<protein>
    <submittedName>
        <fullName evidence="2">Uncharacterized protein</fullName>
    </submittedName>
</protein>
<organism evidence="2 3">
    <name type="scientific">Cinara cedri</name>
    <dbReference type="NCBI Taxonomy" id="506608"/>
    <lineage>
        <taxon>Eukaryota</taxon>
        <taxon>Metazoa</taxon>
        <taxon>Ecdysozoa</taxon>
        <taxon>Arthropoda</taxon>
        <taxon>Hexapoda</taxon>
        <taxon>Insecta</taxon>
        <taxon>Pterygota</taxon>
        <taxon>Neoptera</taxon>
        <taxon>Paraneoptera</taxon>
        <taxon>Hemiptera</taxon>
        <taxon>Sternorrhyncha</taxon>
        <taxon>Aphidomorpha</taxon>
        <taxon>Aphidoidea</taxon>
        <taxon>Aphididae</taxon>
        <taxon>Lachninae</taxon>
        <taxon>Cinara</taxon>
    </lineage>
</organism>
<dbReference type="Proteomes" id="UP000325440">
    <property type="component" value="Unassembled WGS sequence"/>
</dbReference>
<keyword evidence="1" id="KW-0812">Transmembrane</keyword>
<sequence length="491" mass="55274">MINPTLKKILDICGIVALCVAAIAAAVFLQILFETYLGMAIDMLRKFFLAQNASEGVAITLSVLVVMAALIVLPFACYLIHKVNSAFTEKIESSYESFKNTNLSDNQNMFLEIYNDPTISLKDKILFCAIYAVYCIQRPFLYCASKVSLVNKWVLDAIFSGHGKGGNGIVVCAALTLLNAIILAPVALLELIKYPLIKLFSPLGLNVAQLSFLFNTSDVGSSGQSVHTKSFEHSVIRCAQELKTKYGTQPNVLDKEFENYIKNSKELNDQEKNLLKNYLNFDGSNRQNWAESQTKMTLTQAANLVLTAAREQKLDMTLLKDVLRIRLQEGIDLCYLGMFVRVVYTLGGFEKINNFIAGANEQVNNKTPELTKQFLLGCNRKEIEFLKDNFDAFYFERDMNPKVKDDMSRLMKDATQYVFNELYMEYYNQYGKGDEGISRGFIKHKVKALITGEDIKEAVNAVIDDVQTPPTYFERVKTFFCGAERANQPGC</sequence>
<evidence type="ECO:0000313" key="3">
    <source>
        <dbReference type="Proteomes" id="UP000325440"/>
    </source>
</evidence>
<dbReference type="OrthoDB" id="8324789at2759"/>
<reference evidence="2 3" key="1">
    <citation type="submission" date="2019-08" db="EMBL/GenBank/DDBJ databases">
        <authorList>
            <person name="Alioto T."/>
            <person name="Alioto T."/>
            <person name="Gomez Garrido J."/>
        </authorList>
    </citation>
    <scope>NUCLEOTIDE SEQUENCE [LARGE SCALE GENOMIC DNA]</scope>
</reference>
<evidence type="ECO:0000256" key="1">
    <source>
        <dbReference type="SAM" id="Phobius"/>
    </source>
</evidence>
<proteinExistence type="predicted"/>
<gene>
    <name evidence="2" type="ORF">CINCED_3A010099</name>
</gene>
<feature type="transmembrane region" description="Helical" evidence="1">
    <location>
        <begin position="12"/>
        <end position="37"/>
    </location>
</feature>
<keyword evidence="1" id="KW-0472">Membrane</keyword>
<keyword evidence="3" id="KW-1185">Reference proteome</keyword>
<keyword evidence="1" id="KW-1133">Transmembrane helix</keyword>
<accession>A0A5E4NMZ3</accession>
<dbReference type="EMBL" id="CABPRJ010002472">
    <property type="protein sequence ID" value="VVC46338.1"/>
    <property type="molecule type" value="Genomic_DNA"/>
</dbReference>
<name>A0A5E4NMZ3_9HEMI</name>
<dbReference type="AlphaFoldDB" id="A0A5E4NMZ3"/>
<feature type="transmembrane region" description="Helical" evidence="1">
    <location>
        <begin position="168"/>
        <end position="189"/>
    </location>
</feature>